<evidence type="ECO:0000313" key="1">
    <source>
        <dbReference type="EMBL" id="KAJ7754055.1"/>
    </source>
</evidence>
<organism evidence="1 2">
    <name type="scientific">Mycena metata</name>
    <dbReference type="NCBI Taxonomy" id="1033252"/>
    <lineage>
        <taxon>Eukaryota</taxon>
        <taxon>Fungi</taxon>
        <taxon>Dikarya</taxon>
        <taxon>Basidiomycota</taxon>
        <taxon>Agaricomycotina</taxon>
        <taxon>Agaricomycetes</taxon>
        <taxon>Agaricomycetidae</taxon>
        <taxon>Agaricales</taxon>
        <taxon>Marasmiineae</taxon>
        <taxon>Mycenaceae</taxon>
        <taxon>Mycena</taxon>
    </lineage>
</organism>
<evidence type="ECO:0000313" key="2">
    <source>
        <dbReference type="Proteomes" id="UP001215598"/>
    </source>
</evidence>
<accession>A0AAD7IZU0</accession>
<comment type="caution">
    <text evidence="1">The sequence shown here is derived from an EMBL/GenBank/DDBJ whole genome shotgun (WGS) entry which is preliminary data.</text>
</comment>
<protein>
    <submittedName>
        <fullName evidence="1">Uncharacterized protein</fullName>
    </submittedName>
</protein>
<keyword evidence="2" id="KW-1185">Reference proteome</keyword>
<dbReference type="EMBL" id="JARKIB010000053">
    <property type="protein sequence ID" value="KAJ7754055.1"/>
    <property type="molecule type" value="Genomic_DNA"/>
</dbReference>
<reference evidence="1" key="1">
    <citation type="submission" date="2023-03" db="EMBL/GenBank/DDBJ databases">
        <title>Massive genome expansion in bonnet fungi (Mycena s.s.) driven by repeated elements and novel gene families across ecological guilds.</title>
        <authorList>
            <consortium name="Lawrence Berkeley National Laboratory"/>
            <person name="Harder C.B."/>
            <person name="Miyauchi S."/>
            <person name="Viragh M."/>
            <person name="Kuo A."/>
            <person name="Thoen E."/>
            <person name="Andreopoulos B."/>
            <person name="Lu D."/>
            <person name="Skrede I."/>
            <person name="Drula E."/>
            <person name="Henrissat B."/>
            <person name="Morin E."/>
            <person name="Kohler A."/>
            <person name="Barry K."/>
            <person name="LaButti K."/>
            <person name="Morin E."/>
            <person name="Salamov A."/>
            <person name="Lipzen A."/>
            <person name="Mereny Z."/>
            <person name="Hegedus B."/>
            <person name="Baldrian P."/>
            <person name="Stursova M."/>
            <person name="Weitz H."/>
            <person name="Taylor A."/>
            <person name="Grigoriev I.V."/>
            <person name="Nagy L.G."/>
            <person name="Martin F."/>
            <person name="Kauserud H."/>
        </authorList>
    </citation>
    <scope>NUCLEOTIDE SEQUENCE</scope>
    <source>
        <strain evidence="1">CBHHK182m</strain>
    </source>
</reference>
<dbReference type="AlphaFoldDB" id="A0AAD7IZU0"/>
<name>A0AAD7IZU0_9AGAR</name>
<gene>
    <name evidence="1" type="ORF">B0H16DRAFT_1543428</name>
</gene>
<proteinExistence type="predicted"/>
<dbReference type="Proteomes" id="UP001215598">
    <property type="component" value="Unassembled WGS sequence"/>
</dbReference>
<sequence length="101" mass="11480">MADISPRRATSVFVLGWAPAIAAISHAARLLKLSVVVPLSHPRFRLKVRHQFFFQMSAHPTGKFVQFLPMAARVNRMCTGLEHRQVAIYHLVHHRSEAQQT</sequence>